<dbReference type="GO" id="GO:0016740">
    <property type="term" value="F:transferase activity"/>
    <property type="evidence" value="ECO:0007669"/>
    <property type="project" value="UniProtKB-KW"/>
</dbReference>
<keyword evidence="1" id="KW-0732">Signal</keyword>
<dbReference type="EMBL" id="WHSC02000007">
    <property type="protein sequence ID" value="MDO6122757.1"/>
    <property type="molecule type" value="Genomic_DNA"/>
</dbReference>
<dbReference type="Pfam" id="PF02515">
    <property type="entry name" value="CoA_transf_3"/>
    <property type="match status" value="1"/>
</dbReference>
<dbReference type="InterPro" id="IPR023606">
    <property type="entry name" value="CoA-Trfase_III_dom_1_sf"/>
</dbReference>
<name>A0ABT8XG68_9HYPH</name>
<dbReference type="SUPFAM" id="SSF89796">
    <property type="entry name" value="CoA-transferase family III (CaiB/BaiF)"/>
    <property type="match status" value="2"/>
</dbReference>
<dbReference type="Gene3D" id="3.40.50.10540">
    <property type="entry name" value="Crotonobetainyl-coa:carnitine coa-transferase, domain 1"/>
    <property type="match status" value="2"/>
</dbReference>
<dbReference type="PROSITE" id="PS51318">
    <property type="entry name" value="TAT"/>
    <property type="match status" value="1"/>
</dbReference>
<dbReference type="PANTHER" id="PTHR48228:SF4">
    <property type="entry name" value="BLR3030 PROTEIN"/>
    <property type="match status" value="1"/>
</dbReference>
<dbReference type="InterPro" id="IPR006311">
    <property type="entry name" value="TAT_signal"/>
</dbReference>
<evidence type="ECO:0000313" key="3">
    <source>
        <dbReference type="Proteomes" id="UP001177080"/>
    </source>
</evidence>
<protein>
    <submittedName>
        <fullName evidence="2">CoA transferase</fullName>
    </submittedName>
</protein>
<proteinExistence type="predicted"/>
<gene>
    <name evidence="2" type="ORF">GB928_016310</name>
</gene>
<dbReference type="RefSeq" id="WP_244760434.1">
    <property type="nucleotide sequence ID" value="NZ_JALJCJ010000002.1"/>
</dbReference>
<feature type="signal peptide" evidence="1">
    <location>
        <begin position="1"/>
        <end position="30"/>
    </location>
</feature>
<evidence type="ECO:0000256" key="1">
    <source>
        <dbReference type="SAM" id="SignalP"/>
    </source>
</evidence>
<dbReference type="Proteomes" id="UP001177080">
    <property type="component" value="Unassembled WGS sequence"/>
</dbReference>
<dbReference type="Gene3D" id="3.30.1540.10">
    <property type="entry name" value="formyl-coa transferase, domain 3"/>
    <property type="match status" value="1"/>
</dbReference>
<organism evidence="2 3">
    <name type="scientific">Shinella curvata</name>
    <dbReference type="NCBI Taxonomy" id="1817964"/>
    <lineage>
        <taxon>Bacteria</taxon>
        <taxon>Pseudomonadati</taxon>
        <taxon>Pseudomonadota</taxon>
        <taxon>Alphaproteobacteria</taxon>
        <taxon>Hyphomicrobiales</taxon>
        <taxon>Rhizobiaceae</taxon>
        <taxon>Shinella</taxon>
    </lineage>
</organism>
<dbReference type="InterPro" id="IPR003673">
    <property type="entry name" value="CoA-Trfase_fam_III"/>
</dbReference>
<dbReference type="InterPro" id="IPR044855">
    <property type="entry name" value="CoA-Trfase_III_dom3_sf"/>
</dbReference>
<feature type="chain" id="PRO_5045565943" evidence="1">
    <location>
        <begin position="31"/>
        <end position="530"/>
    </location>
</feature>
<dbReference type="InterPro" id="IPR050509">
    <property type="entry name" value="CoA-transferase_III"/>
</dbReference>
<sequence length="530" mass="57741">METTRRNLLGGGAAVAAASLSGLFSSPAMAAAQAGDFDISQAFSQFMQDIGGSAADAGGTVKFTGQDPIVRSRFRIGACMAIPAMAAAVGAAAIWRARTGETQDVAVDLRESVYNVMPLIKIILQKKQAAGRFDLDDPIPGMFTFVPTLNDKLFQGPLLLDNPMGFAVFQTRDDRFVTPTGLYPHHFDGILNLLGASPNVASITEAFRKRDAFELDNTFAEAGLVLGVHRTTREWADLPEAKHLAARPLIEIVKIADGDPIPFDPSPAAPLSGIKALSCTHVIAGSTAARTLSEYGAEVMHIARDQSFEHEIIWSDINIGMRSSFVNLRNPAENEGFRTKLLADADVFIESFRGRSMENLGFGVEEVASKHPGIVYLSVRCYSWDGPWWNRAGFDMEALTVSGFTLLEGEGRPSWPPTMVLNDYIAGYLGAAGIVAALRRRATEGGSYHVRVSLTRAAMWYQGLGMVDRTAFDPKHPDHRMIQPRTIEGQTPYGKLRRLAPQVQLSKTPGNWPEPLLRVRGADRPEWAGR</sequence>
<reference evidence="2" key="1">
    <citation type="submission" date="2022-04" db="EMBL/GenBank/DDBJ databases">
        <title>Shinella lacus sp. nov., a novel member of the genus Shinella from water.</title>
        <authorList>
            <person name="Deng Y."/>
        </authorList>
    </citation>
    <scope>NUCLEOTIDE SEQUENCE</scope>
    <source>
        <strain evidence="2">JCM 31239</strain>
    </source>
</reference>
<comment type="caution">
    <text evidence="2">The sequence shown here is derived from an EMBL/GenBank/DDBJ whole genome shotgun (WGS) entry which is preliminary data.</text>
</comment>
<keyword evidence="2" id="KW-0808">Transferase</keyword>
<accession>A0ABT8XG68</accession>
<dbReference type="PANTHER" id="PTHR48228">
    <property type="entry name" value="SUCCINYL-COA--D-CITRAMALATE COA-TRANSFERASE"/>
    <property type="match status" value="1"/>
</dbReference>
<keyword evidence="3" id="KW-1185">Reference proteome</keyword>
<evidence type="ECO:0000313" key="2">
    <source>
        <dbReference type="EMBL" id="MDO6122757.1"/>
    </source>
</evidence>